<proteinExistence type="predicted"/>
<dbReference type="Gene3D" id="3.40.50.150">
    <property type="entry name" value="Vaccinia Virus protein VP39"/>
    <property type="match status" value="1"/>
</dbReference>
<evidence type="ECO:0000259" key="1">
    <source>
        <dbReference type="Pfam" id="PF02384"/>
    </source>
</evidence>
<keyword evidence="4" id="KW-1185">Reference proteome</keyword>
<dbReference type="PIRSF" id="PIRSF026567">
    <property type="entry name" value="Adenine_mtase_bact_prd"/>
    <property type="match status" value="1"/>
</dbReference>
<evidence type="ECO:0000313" key="3">
    <source>
        <dbReference type="EMBL" id="MFC4403663.1"/>
    </source>
</evidence>
<evidence type="ECO:0000313" key="4">
    <source>
        <dbReference type="Proteomes" id="UP001595882"/>
    </source>
</evidence>
<dbReference type="EMBL" id="JBHSDT010000008">
    <property type="protein sequence ID" value="MFC4403663.1"/>
    <property type="molecule type" value="Genomic_DNA"/>
</dbReference>
<dbReference type="Proteomes" id="UP001595882">
    <property type="component" value="Unassembled WGS sequence"/>
</dbReference>
<comment type="caution">
    <text evidence="3">The sequence shown here is derived from an EMBL/GenBank/DDBJ whole genome shotgun (WGS) entry which is preliminary data.</text>
</comment>
<protein>
    <submittedName>
        <fullName evidence="3">Class I SAM-dependent methyltransferase</fullName>
    </submittedName>
</protein>
<dbReference type="PRINTS" id="PR00507">
    <property type="entry name" value="N12N6MTFRASE"/>
</dbReference>
<dbReference type="Pfam" id="PF02384">
    <property type="entry name" value="N6_Mtase"/>
    <property type="match status" value="1"/>
</dbReference>
<reference evidence="4" key="1">
    <citation type="journal article" date="2019" name="Int. J. Syst. Evol. Microbiol.">
        <title>The Global Catalogue of Microorganisms (GCM) 10K type strain sequencing project: providing services to taxonomists for standard genome sequencing and annotation.</title>
        <authorList>
            <consortium name="The Broad Institute Genomics Platform"/>
            <consortium name="The Broad Institute Genome Sequencing Center for Infectious Disease"/>
            <person name="Wu L."/>
            <person name="Ma J."/>
        </authorList>
    </citation>
    <scope>NUCLEOTIDE SEQUENCE [LARGE SCALE GENOMIC DNA]</scope>
    <source>
        <strain evidence="4">CCUG 37865</strain>
    </source>
</reference>
<dbReference type="InterPro" id="IPR029063">
    <property type="entry name" value="SAM-dependent_MTases_sf"/>
</dbReference>
<gene>
    <name evidence="3" type="ORF">ACFOY7_11345</name>
</gene>
<dbReference type="PANTHER" id="PTHR41313:SF1">
    <property type="entry name" value="DNA METHYLASE ADENINE-SPECIFIC DOMAIN-CONTAINING PROTEIN"/>
    <property type="match status" value="1"/>
</dbReference>
<dbReference type="SUPFAM" id="SSF53335">
    <property type="entry name" value="S-adenosyl-L-methionine-dependent methyltransferases"/>
    <property type="match status" value="1"/>
</dbReference>
<keyword evidence="3" id="KW-0489">Methyltransferase</keyword>
<dbReference type="GO" id="GO:0032259">
    <property type="term" value="P:methylation"/>
    <property type="evidence" value="ECO:0007669"/>
    <property type="project" value="UniProtKB-KW"/>
</dbReference>
<dbReference type="InterPro" id="IPR003356">
    <property type="entry name" value="DNA_methylase_A-5"/>
</dbReference>
<dbReference type="CDD" id="cd02440">
    <property type="entry name" value="AdoMet_MTases"/>
    <property type="match status" value="1"/>
</dbReference>
<accession>A0ABV8WX73</accession>
<organism evidence="3 4">
    <name type="scientific">Gracilibacillus xinjiangensis</name>
    <dbReference type="NCBI Taxonomy" id="1193282"/>
    <lineage>
        <taxon>Bacteria</taxon>
        <taxon>Bacillati</taxon>
        <taxon>Bacillota</taxon>
        <taxon>Bacilli</taxon>
        <taxon>Bacillales</taxon>
        <taxon>Bacillaceae</taxon>
        <taxon>Gracilibacillus</taxon>
    </lineage>
</organism>
<name>A0ABV8WX73_9BACI</name>
<dbReference type="RefSeq" id="WP_390252194.1">
    <property type="nucleotide sequence ID" value="NZ_JBHSDT010000008.1"/>
</dbReference>
<dbReference type="InterPro" id="IPR052933">
    <property type="entry name" value="DNA_Protect_Modify"/>
</dbReference>
<keyword evidence="3" id="KW-0808">Transferase</keyword>
<dbReference type="Pfam" id="PF21106">
    <property type="entry name" value="YtxK_like"/>
    <property type="match status" value="1"/>
</dbReference>
<evidence type="ECO:0000259" key="2">
    <source>
        <dbReference type="Pfam" id="PF21106"/>
    </source>
</evidence>
<feature type="domain" description="DNA methylase adenine-specific" evidence="1">
    <location>
        <begin position="137"/>
        <end position="355"/>
    </location>
</feature>
<feature type="domain" description="YtxK-like N-terminal helical" evidence="2">
    <location>
        <begin position="49"/>
        <end position="126"/>
    </location>
</feature>
<dbReference type="InterPro" id="IPR016843">
    <property type="entry name" value="S-AdoMet-dep_Ade-MeTrfase_prd"/>
</dbReference>
<dbReference type="GO" id="GO:0008168">
    <property type="term" value="F:methyltransferase activity"/>
    <property type="evidence" value="ECO:0007669"/>
    <property type="project" value="UniProtKB-KW"/>
</dbReference>
<sequence>MRKKVEANDENLEVDIEIHCLHNIIGSGFHLLKKEQGKGGGETMEFSIEKAFEQLDTLTTDVQKTLDLPYLESLAEVLHQVNGGQNEHITDEQKGKIDSLSEQFDNKNVSNEQIRKTIQLALIKGMKGSTQAQHTITPDSVAMFIGYFIQKLMGNTKKFRLFDPASGTGNLLTAVMNQVEADVEGFGSEIDPTLIRLAVESANLQKQTIEFFHQDSLTSLLLEPVDITIGDLPVGYYPDDIQAMKYELKAEEGHSYSHHLFIEQSLTYTKEGGYLLFLIPNFLFTSDQREQLHKFLHKHVHIVSLLQLPLTMFASEKHAKSIFILQKKGENTKAPKQALMAQLPSFKDADKTYNMLRKIDTWFKSEYRE</sequence>
<dbReference type="Gene3D" id="1.10.150.470">
    <property type="match status" value="1"/>
</dbReference>
<dbReference type="PANTHER" id="PTHR41313">
    <property type="entry name" value="ADENINE-SPECIFIC METHYLTRANSFERASE"/>
    <property type="match status" value="1"/>
</dbReference>
<dbReference type="InterPro" id="IPR048375">
    <property type="entry name" value="YtxK-like_N"/>
</dbReference>